<dbReference type="Proteomes" id="UP001552299">
    <property type="component" value="Unassembled WGS sequence"/>
</dbReference>
<evidence type="ECO:0000313" key="4">
    <source>
        <dbReference type="Proteomes" id="UP001552299"/>
    </source>
</evidence>
<dbReference type="AlphaFoldDB" id="A0ABD0V503"/>
<accession>A0ABD0V503</accession>
<keyword evidence="1" id="KW-0472">Membrane</keyword>
<name>A0ABD0V503_DENTH</name>
<organism evidence="3 4">
    <name type="scientific">Dendrobium thyrsiflorum</name>
    <name type="common">Pinecone-like raceme dendrobium</name>
    <name type="synonym">Orchid</name>
    <dbReference type="NCBI Taxonomy" id="117978"/>
    <lineage>
        <taxon>Eukaryota</taxon>
        <taxon>Viridiplantae</taxon>
        <taxon>Streptophyta</taxon>
        <taxon>Embryophyta</taxon>
        <taxon>Tracheophyta</taxon>
        <taxon>Spermatophyta</taxon>
        <taxon>Magnoliopsida</taxon>
        <taxon>Liliopsida</taxon>
        <taxon>Asparagales</taxon>
        <taxon>Orchidaceae</taxon>
        <taxon>Epidendroideae</taxon>
        <taxon>Malaxideae</taxon>
        <taxon>Dendrobiinae</taxon>
        <taxon>Dendrobium</taxon>
    </lineage>
</organism>
<evidence type="ECO:0000259" key="2">
    <source>
        <dbReference type="Pfam" id="PF13966"/>
    </source>
</evidence>
<comment type="caution">
    <text evidence="3">The sequence shown here is derived from an EMBL/GenBank/DDBJ whole genome shotgun (WGS) entry which is preliminary data.</text>
</comment>
<reference evidence="3 4" key="1">
    <citation type="journal article" date="2024" name="Plant Biotechnol. J.">
        <title>Dendrobium thyrsiflorum genome and its molecular insights into genes involved in important horticultural traits.</title>
        <authorList>
            <person name="Chen B."/>
            <person name="Wang J.Y."/>
            <person name="Zheng P.J."/>
            <person name="Li K.L."/>
            <person name="Liang Y.M."/>
            <person name="Chen X.F."/>
            <person name="Zhang C."/>
            <person name="Zhao X."/>
            <person name="He X."/>
            <person name="Zhang G.Q."/>
            <person name="Liu Z.J."/>
            <person name="Xu Q."/>
        </authorList>
    </citation>
    <scope>NUCLEOTIDE SEQUENCE [LARGE SCALE GENOMIC DNA]</scope>
    <source>
        <strain evidence="3">GZMU011</strain>
    </source>
</reference>
<keyword evidence="1" id="KW-0812">Transmembrane</keyword>
<feature type="domain" description="Reverse transcriptase zinc-binding" evidence="2">
    <location>
        <begin position="146"/>
        <end position="229"/>
    </location>
</feature>
<dbReference type="Pfam" id="PF13966">
    <property type="entry name" value="zf-RVT"/>
    <property type="match status" value="1"/>
</dbReference>
<dbReference type="EMBL" id="JANQDX010000008">
    <property type="protein sequence ID" value="KAL0920132.1"/>
    <property type="molecule type" value="Genomic_DNA"/>
</dbReference>
<evidence type="ECO:0000256" key="1">
    <source>
        <dbReference type="SAM" id="Phobius"/>
    </source>
</evidence>
<protein>
    <recommendedName>
        <fullName evidence="2">Reverse transcriptase zinc-binding domain-containing protein</fullName>
    </recommendedName>
</protein>
<sequence>MSKAFSHKLWFSFREGKSLWAKFLNFKYCKRRHPTLCTLKSVDSNVWKRLCSVKEETESFIQWGLGKGDISFWHDNWLGMASIDNLLNSHTLEIMKVKNFWKEGNWWIEKLLQFVPPELVDIITSIPLNTQEQDRIMYSGSSTGAFSLKVAWNSFRSLNDKSNILALIWHNSIPVSYSILTWRLIKGFIPVDDRLKLKGFQGPSKCQCCYHNESIKHVFLDGFFAKQVWKYFYALTNKTPPNCYGYITDILKDWFVPVKGHILNVLPILILWFIWRSRNEAKHTVFALGYRSAVWFFSLSVWCIWSFCEVPVGNFCWFVFNFTYILSVWSIWRFREVFYSIWKAIGCLIVYLLAEFFHKSWFGIFVGVVAPRLSVVIFWELLPLFRLLGLLALRILTFFG</sequence>
<feature type="transmembrane region" description="Helical" evidence="1">
    <location>
        <begin position="287"/>
        <end position="308"/>
    </location>
</feature>
<gene>
    <name evidence="3" type="ORF">M5K25_009244</name>
</gene>
<keyword evidence="1" id="KW-1133">Transmembrane helix</keyword>
<keyword evidence="4" id="KW-1185">Reference proteome</keyword>
<evidence type="ECO:0000313" key="3">
    <source>
        <dbReference type="EMBL" id="KAL0920132.1"/>
    </source>
</evidence>
<dbReference type="InterPro" id="IPR026960">
    <property type="entry name" value="RVT-Znf"/>
</dbReference>
<feature type="transmembrane region" description="Helical" evidence="1">
    <location>
        <begin position="254"/>
        <end position="275"/>
    </location>
</feature>
<feature type="transmembrane region" description="Helical" evidence="1">
    <location>
        <begin position="315"/>
        <end position="332"/>
    </location>
</feature>
<proteinExistence type="predicted"/>